<reference evidence="1 2" key="1">
    <citation type="submission" date="2022-06" db="EMBL/GenBank/DDBJ databases">
        <title>Dyella sp. Sa strain:Sa Genome sequencing.</title>
        <authorList>
            <person name="Park S."/>
        </authorList>
    </citation>
    <scope>NUCLEOTIDE SEQUENCE [LARGE SCALE GENOMIC DNA]</scope>
    <source>
        <strain evidence="1 2">Sa</strain>
    </source>
</reference>
<protein>
    <submittedName>
        <fullName evidence="1">Uncharacterized protein</fullName>
    </submittedName>
</protein>
<organism evidence="1 2">
    <name type="scientific">Dyella lutea</name>
    <dbReference type="NCBI Taxonomy" id="2950441"/>
    <lineage>
        <taxon>Bacteria</taxon>
        <taxon>Pseudomonadati</taxon>
        <taxon>Pseudomonadota</taxon>
        <taxon>Gammaproteobacteria</taxon>
        <taxon>Lysobacterales</taxon>
        <taxon>Rhodanobacteraceae</taxon>
        <taxon>Dyella</taxon>
    </lineage>
</organism>
<accession>A0ABT1FBD7</accession>
<keyword evidence="2" id="KW-1185">Reference proteome</keyword>
<dbReference type="EMBL" id="JAMZEK010000002">
    <property type="protein sequence ID" value="MCP1374685.1"/>
    <property type="molecule type" value="Genomic_DNA"/>
</dbReference>
<evidence type="ECO:0000313" key="2">
    <source>
        <dbReference type="Proteomes" id="UP001204615"/>
    </source>
</evidence>
<gene>
    <name evidence="1" type="ORF">NC595_11480</name>
</gene>
<evidence type="ECO:0000313" key="1">
    <source>
        <dbReference type="EMBL" id="MCP1374685.1"/>
    </source>
</evidence>
<proteinExistence type="predicted"/>
<dbReference type="RefSeq" id="WP_253566546.1">
    <property type="nucleotide sequence ID" value="NZ_JAMZEK010000002.1"/>
</dbReference>
<comment type="caution">
    <text evidence="1">The sequence shown here is derived from an EMBL/GenBank/DDBJ whole genome shotgun (WGS) entry which is preliminary data.</text>
</comment>
<sequence length="169" mass="19585">MDRKALEAEGFDLARLSDTQLLRLRSMIDREGARRGLALTVGEIGERLVIETFRDRPDLPILMPAPRGTKNVDALSRDGDRYSIKTLVRARKTGTVYPDDDPERQLFEYLVIVVLSEELNLVQMVVLDWRQFCDVRSWDRRMQAWYVARSRRVFDKGRCLFPVEPVGDA</sequence>
<dbReference type="Proteomes" id="UP001204615">
    <property type="component" value="Unassembled WGS sequence"/>
</dbReference>
<name>A0ABT1FBD7_9GAMM</name>